<sequence length="83" mass="8586">MAALLPDSLQTAPPAAANFPAVINLASGYGNFATPAVAAERAIAAIQADRLLQGPVEGLLALREAIGVNFHRQNAPRSRPSIL</sequence>
<accession>A0A7H0GS68</accession>
<dbReference type="InterPro" id="IPR015421">
    <property type="entry name" value="PyrdxlP-dep_Trfase_major"/>
</dbReference>
<gene>
    <name evidence="1" type="ORF">H9L05_13605</name>
</gene>
<evidence type="ECO:0000313" key="2">
    <source>
        <dbReference type="Proteomes" id="UP000516093"/>
    </source>
</evidence>
<dbReference type="RefSeq" id="WP_187731429.1">
    <property type="nucleotide sequence ID" value="NZ_CP060784.1"/>
</dbReference>
<protein>
    <submittedName>
        <fullName evidence="1">Uncharacterized protein</fullName>
    </submittedName>
</protein>
<dbReference type="Gene3D" id="3.40.640.10">
    <property type="entry name" value="Type I PLP-dependent aspartate aminotransferase-like (Major domain)"/>
    <property type="match status" value="1"/>
</dbReference>
<dbReference type="EMBL" id="CP060784">
    <property type="protein sequence ID" value="QNP51134.1"/>
    <property type="molecule type" value="Genomic_DNA"/>
</dbReference>
<name>A0A7H0GS68_9BACT</name>
<proteinExistence type="predicted"/>
<dbReference type="SUPFAM" id="SSF53383">
    <property type="entry name" value="PLP-dependent transferases"/>
    <property type="match status" value="1"/>
</dbReference>
<reference evidence="1 2" key="1">
    <citation type="submission" date="2020-08" db="EMBL/GenBank/DDBJ databases">
        <title>Genome sequence of Hymenobacter qilianensis JCM 19763T.</title>
        <authorList>
            <person name="Hyun D.-W."/>
            <person name="Bae J.-W."/>
        </authorList>
    </citation>
    <scope>NUCLEOTIDE SEQUENCE [LARGE SCALE GENOMIC DNA]</scope>
    <source>
        <strain evidence="1 2">JCM 19763</strain>
    </source>
</reference>
<dbReference type="InterPro" id="IPR015422">
    <property type="entry name" value="PyrdxlP-dep_Trfase_small"/>
</dbReference>
<dbReference type="KEGG" id="hqi:H9L05_13605"/>
<dbReference type="InterPro" id="IPR015424">
    <property type="entry name" value="PyrdxlP-dep_Trfase"/>
</dbReference>
<evidence type="ECO:0000313" key="1">
    <source>
        <dbReference type="EMBL" id="QNP51134.1"/>
    </source>
</evidence>
<dbReference type="Proteomes" id="UP000516093">
    <property type="component" value="Chromosome"/>
</dbReference>
<organism evidence="1 2">
    <name type="scientific">Hymenobacter qilianensis</name>
    <dbReference type="NCBI Taxonomy" id="1385715"/>
    <lineage>
        <taxon>Bacteria</taxon>
        <taxon>Pseudomonadati</taxon>
        <taxon>Bacteroidota</taxon>
        <taxon>Cytophagia</taxon>
        <taxon>Cytophagales</taxon>
        <taxon>Hymenobacteraceae</taxon>
        <taxon>Hymenobacter</taxon>
    </lineage>
</organism>
<dbReference type="AlphaFoldDB" id="A0A7H0GS68"/>
<keyword evidence="2" id="KW-1185">Reference proteome</keyword>
<dbReference type="Gene3D" id="3.90.1150.10">
    <property type="entry name" value="Aspartate Aminotransferase, domain 1"/>
    <property type="match status" value="1"/>
</dbReference>